<organismHost>
    <name type="scientific">Phacochoerus aethiopicus</name>
    <name type="common">Warthog</name>
    <dbReference type="NCBI Taxonomy" id="85517"/>
</organismHost>
<evidence type="ECO:0000256" key="1">
    <source>
        <dbReference type="SAM" id="Phobius"/>
    </source>
</evidence>
<gene>
    <name evidence="2" type="primary">KP177R</name>
</gene>
<evidence type="ECO:0000313" key="2">
    <source>
        <dbReference type="EMBL" id="QII88685.1"/>
    </source>
</evidence>
<organismHost>
    <name type="scientific">Potamochoerus larvatus</name>
    <name type="common">Bushpig</name>
    <dbReference type="NCBI Taxonomy" id="273792"/>
</organismHost>
<keyword evidence="1" id="KW-1133">Transmembrane helix</keyword>
<organism evidence="2">
    <name type="scientific">African swine fever virus</name>
    <name type="common">ASFV</name>
    <dbReference type="NCBI Taxonomy" id="10497"/>
    <lineage>
        <taxon>Viruses</taxon>
        <taxon>Varidnaviria</taxon>
        <taxon>Bamfordvirae</taxon>
        <taxon>Nucleocytoviricota</taxon>
        <taxon>Pokkesviricetes</taxon>
        <taxon>Asfuvirales</taxon>
        <taxon>Asfarviridae</taxon>
        <taxon>Asfivirus</taxon>
        <taxon>Asfivirus haemorrhagiae</taxon>
    </lineage>
</organism>
<sequence length="188" mass="21162">MFIITMSISVLLIALIVLLIIILLLFLYYTKQQPPKKVCTVHTDCGTGEHCVRGSCTSLCCLHAVQTDKRNITIHSIISSCEFTPNFYRFMDTAAVVQQEFGKTRHSIQISPSPSVSHTPQEVCARYCSWGTDVCTGWEYVGIAKEGTCYIYIIPHHPVLIYGTNHVIPLPRNHIHALINTIRLIISF</sequence>
<dbReference type="EMBL" id="MN641876">
    <property type="protein sequence ID" value="QII88685.1"/>
    <property type="molecule type" value="Genomic_DNA"/>
</dbReference>
<feature type="transmembrane region" description="Helical" evidence="1">
    <location>
        <begin position="6"/>
        <end position="28"/>
    </location>
</feature>
<reference evidence="2" key="1">
    <citation type="submission" date="2019-11" db="EMBL/GenBank/DDBJ databases">
        <authorList>
            <person name="Ndlovu S.S."/>
            <person name="Carulei O."/>
        </authorList>
    </citation>
    <scope>NUCLEOTIDE SEQUENCE [LARGE SCALE GENOMIC DNA]</scope>
    <source>
        <strain evidence="2">RSA_W1_1999</strain>
    </source>
</reference>
<organismHost>
    <name type="scientific">Phacochoerus africanus</name>
    <name type="common">Warthog</name>
    <dbReference type="NCBI Taxonomy" id="41426"/>
</organismHost>
<keyword evidence="1" id="KW-0472">Membrane</keyword>
<accession>A0A6G7KTM3</accession>
<organismHost>
    <name type="scientific">Sus scrofa</name>
    <name type="common">Pig</name>
    <dbReference type="NCBI Taxonomy" id="9823"/>
</organismHost>
<protein>
    <submittedName>
        <fullName evidence="2">PKP177R</fullName>
    </submittedName>
</protein>
<organismHost>
    <name type="scientific">Ornithodoros</name>
    <name type="common">relapsing fever ticks</name>
    <dbReference type="NCBI Taxonomy" id="6937"/>
</organismHost>
<organismHost>
    <name type="scientific">Ornithodoros moubata</name>
    <name type="common">Soft tick</name>
    <name type="synonym">Argasid tick</name>
    <dbReference type="NCBI Taxonomy" id="6938"/>
</organismHost>
<keyword evidence="1" id="KW-0812">Transmembrane</keyword>
<name>A0A6G7KTM3_ASF</name>
<proteinExistence type="predicted"/>